<dbReference type="Proteomes" id="UP000276254">
    <property type="component" value="Chromosome"/>
</dbReference>
<dbReference type="KEGG" id="spha:D3Y57_09780"/>
<name>A0A494TAW6_SPHPE</name>
<proteinExistence type="predicted"/>
<dbReference type="RefSeq" id="WP_121152825.1">
    <property type="nucleotide sequence ID" value="NZ_CP032829.1"/>
</dbReference>
<protein>
    <submittedName>
        <fullName evidence="1">Uncharacterized protein</fullName>
    </submittedName>
</protein>
<dbReference type="EMBL" id="CP032829">
    <property type="protein sequence ID" value="AYJ86200.1"/>
    <property type="molecule type" value="Genomic_DNA"/>
</dbReference>
<accession>A0A494TAW6</accession>
<sequence length="139" mass="15153">MIREPIYAALFDLVQGAPGLVTTSRKLKIFTDVKPNQRPALFQAQKSETAIRKTGFPTVWMIDVTLYIYVSTQGAVSPGEVLNPIMDYLEAQLSEPVPGFSQTLGGLVQWARIEGTTVTSEGTLGNDEISLVPVKILTV</sequence>
<gene>
    <name evidence="1" type="ORF">D3Y57_09780</name>
</gene>
<evidence type="ECO:0000313" key="2">
    <source>
        <dbReference type="Proteomes" id="UP000276254"/>
    </source>
</evidence>
<keyword evidence="2" id="KW-1185">Reference proteome</keyword>
<organism evidence="1 2">
    <name type="scientific">Sphingomonas paeninsulae</name>
    <dbReference type="NCBI Taxonomy" id="2319844"/>
    <lineage>
        <taxon>Bacteria</taxon>
        <taxon>Pseudomonadati</taxon>
        <taxon>Pseudomonadota</taxon>
        <taxon>Alphaproteobacteria</taxon>
        <taxon>Sphingomonadales</taxon>
        <taxon>Sphingomonadaceae</taxon>
        <taxon>Sphingomonas</taxon>
    </lineage>
</organism>
<dbReference type="AlphaFoldDB" id="A0A494TAW6"/>
<dbReference type="OrthoDB" id="5499180at2"/>
<reference evidence="1 2" key="1">
    <citation type="submission" date="2018-09" db="EMBL/GenBank/DDBJ databases">
        <title>Sphingomonas peninsula sp. nov., isolated from fildes peninsula, Antarctic soil.</title>
        <authorList>
            <person name="Yingchao G."/>
        </authorList>
    </citation>
    <scope>NUCLEOTIDE SEQUENCE [LARGE SCALE GENOMIC DNA]</scope>
    <source>
        <strain evidence="1 2">YZ-8</strain>
    </source>
</reference>
<evidence type="ECO:0000313" key="1">
    <source>
        <dbReference type="EMBL" id="AYJ86200.1"/>
    </source>
</evidence>